<dbReference type="SFLD" id="SFLDS00003">
    <property type="entry name" value="Haloacid_Dehalogenase"/>
    <property type="match status" value="1"/>
</dbReference>
<dbReference type="Gene3D" id="3.40.50.1000">
    <property type="entry name" value="HAD superfamily/HAD-like"/>
    <property type="match status" value="1"/>
</dbReference>
<name>A0A6M6JPD4_9PSEU</name>
<gene>
    <name evidence="1" type="ORF">HOP40_31805</name>
</gene>
<keyword evidence="2" id="KW-1185">Reference proteome</keyword>
<sequence length="223" mass="23898">MTQPPRRALLLDLGGTVFRSGSELLGEFGAVEPRVRAAVARRGPLGTETDPEWDAMIRQDISEREYWRIRSEEIGAALGRDWPIQEFMHTLYALAGDDIIRPPAAALVADARAAGHRIGVLTNDLRAFHGETAMASHPVLEQVDVLVDASVTGILKPDPRAYALAAERLGTAPGDIVFVDDMPWNIAGARRAGMIAVELDLTDPDAAFAVARAELGLGAEAAA</sequence>
<dbReference type="RefSeq" id="WP_172166469.1">
    <property type="nucleotide sequence ID" value="NZ_CP053564.1"/>
</dbReference>
<dbReference type="AlphaFoldDB" id="A0A6M6JPD4"/>
<dbReference type="SFLD" id="SFLDG01129">
    <property type="entry name" value="C1.5:_HAD__Beta-PGM__Phosphata"/>
    <property type="match status" value="1"/>
</dbReference>
<dbReference type="EMBL" id="CP053564">
    <property type="protein sequence ID" value="QJY49788.1"/>
    <property type="molecule type" value="Genomic_DNA"/>
</dbReference>
<proteinExistence type="predicted"/>
<dbReference type="InterPro" id="IPR023214">
    <property type="entry name" value="HAD_sf"/>
</dbReference>
<dbReference type="Pfam" id="PF00702">
    <property type="entry name" value="Hydrolase"/>
    <property type="match status" value="1"/>
</dbReference>
<dbReference type="KEGG" id="pbro:HOP40_31805"/>
<dbReference type="InterPro" id="IPR052898">
    <property type="entry name" value="ACAD10-like"/>
</dbReference>
<dbReference type="InterPro" id="IPR006439">
    <property type="entry name" value="HAD-SF_hydro_IA"/>
</dbReference>
<dbReference type="NCBIfam" id="TIGR01509">
    <property type="entry name" value="HAD-SF-IA-v3"/>
    <property type="match status" value="1"/>
</dbReference>
<accession>A0A6M6JPD4</accession>
<dbReference type="PANTHER" id="PTHR47829">
    <property type="entry name" value="HYDROLASE, PUTATIVE (AFU_ORTHOLOGUE AFUA_1G12880)-RELATED"/>
    <property type="match status" value="1"/>
</dbReference>
<organism evidence="1 2">
    <name type="scientific">Pseudonocardia broussonetiae</name>
    <dbReference type="NCBI Taxonomy" id="2736640"/>
    <lineage>
        <taxon>Bacteria</taxon>
        <taxon>Bacillati</taxon>
        <taxon>Actinomycetota</taxon>
        <taxon>Actinomycetes</taxon>
        <taxon>Pseudonocardiales</taxon>
        <taxon>Pseudonocardiaceae</taxon>
        <taxon>Pseudonocardia</taxon>
    </lineage>
</organism>
<dbReference type="InterPro" id="IPR036412">
    <property type="entry name" value="HAD-like_sf"/>
</dbReference>
<keyword evidence="1" id="KW-0378">Hydrolase</keyword>
<dbReference type="Proteomes" id="UP000505377">
    <property type="component" value="Chromosome"/>
</dbReference>
<dbReference type="SUPFAM" id="SSF56784">
    <property type="entry name" value="HAD-like"/>
    <property type="match status" value="1"/>
</dbReference>
<protein>
    <submittedName>
        <fullName evidence="1">HAD-IA family hydrolase</fullName>
    </submittedName>
</protein>
<dbReference type="PANTHER" id="PTHR47829:SF1">
    <property type="entry name" value="HAD FAMILY PHOSPHATASE"/>
    <property type="match status" value="1"/>
</dbReference>
<dbReference type="GO" id="GO:0016787">
    <property type="term" value="F:hydrolase activity"/>
    <property type="evidence" value="ECO:0007669"/>
    <property type="project" value="UniProtKB-KW"/>
</dbReference>
<evidence type="ECO:0000313" key="2">
    <source>
        <dbReference type="Proteomes" id="UP000505377"/>
    </source>
</evidence>
<evidence type="ECO:0000313" key="1">
    <source>
        <dbReference type="EMBL" id="QJY49788.1"/>
    </source>
</evidence>
<reference evidence="1 2" key="1">
    <citation type="submission" date="2020-05" db="EMBL/GenBank/DDBJ databases">
        <authorList>
            <person name="Mo P."/>
        </authorList>
    </citation>
    <scope>NUCLEOTIDE SEQUENCE [LARGE SCALE GENOMIC DNA]</scope>
    <source>
        <strain evidence="1 2">Gen01</strain>
    </source>
</reference>